<keyword evidence="2 3" id="KW-0238">DNA-binding</keyword>
<evidence type="ECO:0000259" key="4">
    <source>
        <dbReference type="PROSITE" id="PS50977"/>
    </source>
</evidence>
<reference evidence="5 6" key="1">
    <citation type="journal article" date="2003" name="Int. J. Syst. Evol. Microbiol.">
        <title>Halobacillus salinus sp. nov., isolated from a salt lake on the coast of the East Sea in Korea.</title>
        <authorList>
            <person name="Yoon J.H."/>
            <person name="Kang K.H."/>
            <person name="Park Y.H."/>
        </authorList>
    </citation>
    <scope>NUCLEOTIDE SEQUENCE [LARGE SCALE GENOMIC DNA]</scope>
    <source>
        <strain evidence="5 6">HSL-3</strain>
    </source>
</reference>
<dbReference type="PRINTS" id="PR00455">
    <property type="entry name" value="HTHTETR"/>
</dbReference>
<dbReference type="InterPro" id="IPR050624">
    <property type="entry name" value="HTH-type_Tx_Regulator"/>
</dbReference>
<dbReference type="AlphaFoldDB" id="A0A4Z0GXW3"/>
<evidence type="ECO:0000313" key="6">
    <source>
        <dbReference type="Proteomes" id="UP000297982"/>
    </source>
</evidence>
<dbReference type="PROSITE" id="PS50977">
    <property type="entry name" value="HTH_TETR_2"/>
    <property type="match status" value="1"/>
</dbReference>
<comment type="caution">
    <text evidence="5">The sequence shown here is derived from an EMBL/GenBank/DDBJ whole genome shotgun (WGS) entry which is preliminary data.</text>
</comment>
<dbReference type="EMBL" id="SRJC01000002">
    <property type="protein sequence ID" value="TGB02709.1"/>
    <property type="molecule type" value="Genomic_DNA"/>
</dbReference>
<dbReference type="PANTHER" id="PTHR43479:SF22">
    <property type="entry name" value="TRANSCRIPTIONAL REGULATOR, TETR FAMILY"/>
    <property type="match status" value="1"/>
</dbReference>
<dbReference type="GO" id="GO:0003677">
    <property type="term" value="F:DNA binding"/>
    <property type="evidence" value="ECO:0007669"/>
    <property type="project" value="UniProtKB-UniRule"/>
</dbReference>
<evidence type="ECO:0000313" key="5">
    <source>
        <dbReference type="EMBL" id="TGB02709.1"/>
    </source>
</evidence>
<dbReference type="Pfam" id="PF00440">
    <property type="entry name" value="TetR_N"/>
    <property type="match status" value="1"/>
</dbReference>
<evidence type="ECO:0000256" key="3">
    <source>
        <dbReference type="PROSITE-ProRule" id="PRU00335"/>
    </source>
</evidence>
<dbReference type="Proteomes" id="UP000297982">
    <property type="component" value="Unassembled WGS sequence"/>
</dbReference>
<proteinExistence type="predicted"/>
<accession>A0A4Z0GXW3</accession>
<name>A0A4Z0GXW3_9BACI</name>
<dbReference type="PROSITE" id="PS01081">
    <property type="entry name" value="HTH_TETR_1"/>
    <property type="match status" value="1"/>
</dbReference>
<keyword evidence="1" id="KW-0678">Repressor</keyword>
<dbReference type="PANTHER" id="PTHR43479">
    <property type="entry name" value="ACREF/ENVCD OPERON REPRESSOR-RELATED"/>
    <property type="match status" value="1"/>
</dbReference>
<evidence type="ECO:0000256" key="2">
    <source>
        <dbReference type="ARBA" id="ARBA00023125"/>
    </source>
</evidence>
<dbReference type="RefSeq" id="WP_135327672.1">
    <property type="nucleotide sequence ID" value="NZ_SRJC01000002.1"/>
</dbReference>
<evidence type="ECO:0000256" key="1">
    <source>
        <dbReference type="ARBA" id="ARBA00022491"/>
    </source>
</evidence>
<protein>
    <submittedName>
        <fullName evidence="5">TetR/AcrR family transcriptional regulator</fullName>
    </submittedName>
</protein>
<feature type="DNA-binding region" description="H-T-H motif" evidence="3">
    <location>
        <begin position="25"/>
        <end position="44"/>
    </location>
</feature>
<dbReference type="SUPFAM" id="SSF46689">
    <property type="entry name" value="Homeodomain-like"/>
    <property type="match status" value="1"/>
</dbReference>
<dbReference type="InterPro" id="IPR023772">
    <property type="entry name" value="DNA-bd_HTH_TetR-type_CS"/>
</dbReference>
<dbReference type="STRING" id="192814.GCA_900166575_02957"/>
<dbReference type="Gene3D" id="1.10.357.10">
    <property type="entry name" value="Tetracycline Repressor, domain 2"/>
    <property type="match status" value="1"/>
</dbReference>
<dbReference type="InterPro" id="IPR001647">
    <property type="entry name" value="HTH_TetR"/>
</dbReference>
<feature type="domain" description="HTH tetR-type" evidence="4">
    <location>
        <begin position="2"/>
        <end position="62"/>
    </location>
</feature>
<organism evidence="5 6">
    <name type="scientific">Halobacillus salinus</name>
    <dbReference type="NCBI Taxonomy" id="192814"/>
    <lineage>
        <taxon>Bacteria</taxon>
        <taxon>Bacillati</taxon>
        <taxon>Bacillota</taxon>
        <taxon>Bacilli</taxon>
        <taxon>Bacillales</taxon>
        <taxon>Bacillaceae</taxon>
        <taxon>Halobacillus</taxon>
    </lineage>
</organism>
<keyword evidence="6" id="KW-1185">Reference proteome</keyword>
<dbReference type="InterPro" id="IPR009057">
    <property type="entry name" value="Homeodomain-like_sf"/>
</dbReference>
<gene>
    <name evidence="5" type="ORF">E4663_11150</name>
</gene>
<sequence>MDEKSIHIIEESIKLFAKKGFSSTSVQEIADECGISKGAFYLHFKSKDALLLEVFNHFYQRMQRRIDEVQSDELDARTKFTEQLRITFQEIADHREFIIMQVREQAIPFNDHIDEFLKHMRFNTYLFYKRQLLSIYGKAIDSAVWEVSLILQGIFKGFIDLIIIEDAKLDFEEISKVILRRADYIVEGFKNTGDQPVITEEFMNGIIPHDYYAKELEDMILALDEAKHKADGDLQVTLTVLLDEIQKNQPRPAMIKGMLSNLEEHAEHQGLAGQIRTYYQL</sequence>